<gene>
    <name evidence="1" type="ORF">LS41612_10145</name>
</gene>
<dbReference type="GO" id="GO:0019634">
    <property type="term" value="P:organic phosphonate metabolic process"/>
    <property type="evidence" value="ECO:0007669"/>
    <property type="project" value="InterPro"/>
</dbReference>
<dbReference type="AlphaFoldDB" id="A0A2S0JZU1"/>
<name>A0A2S0JZU1_LYSSH</name>
<protein>
    <submittedName>
        <fullName evidence="1">Phosphonate C-P lyase system protein PhnG</fullName>
    </submittedName>
</protein>
<dbReference type="Proteomes" id="UP000238825">
    <property type="component" value="Chromosome"/>
</dbReference>
<evidence type="ECO:0000313" key="1">
    <source>
        <dbReference type="EMBL" id="AVK96601.1"/>
    </source>
</evidence>
<sequence>MVKGVGQVKRAERTKLLIEVGREEALQMANEVCSHHEVIEIQAPREGLVMIKMRESAQQSLFYIGETLVTETKVKIGEAFGLGLVREYEPELSKALAIIDAAYNGQLPVVAKWASVLTKLSQRLDMKQQDIKCSIERTKVQFDTMSI</sequence>
<dbReference type="NCBIfam" id="TIGR03293">
    <property type="entry name" value="PhnG_redo"/>
    <property type="match status" value="1"/>
</dbReference>
<dbReference type="GO" id="GO:0016829">
    <property type="term" value="F:lyase activity"/>
    <property type="evidence" value="ECO:0007669"/>
    <property type="project" value="UniProtKB-KW"/>
</dbReference>
<dbReference type="GO" id="GO:0015716">
    <property type="term" value="P:organic phosphonate transport"/>
    <property type="evidence" value="ECO:0007669"/>
    <property type="project" value="InterPro"/>
</dbReference>
<organism evidence="1 2">
    <name type="scientific">Lysinibacillus sphaericus</name>
    <name type="common">Bacillus sphaericus</name>
    <dbReference type="NCBI Taxonomy" id="1421"/>
    <lineage>
        <taxon>Bacteria</taxon>
        <taxon>Bacillati</taxon>
        <taxon>Bacillota</taxon>
        <taxon>Bacilli</taxon>
        <taxon>Bacillales</taxon>
        <taxon>Bacillaceae</taxon>
        <taxon>Lysinibacillus</taxon>
    </lineage>
</organism>
<keyword evidence="1" id="KW-0456">Lyase</keyword>
<dbReference type="InterPro" id="IPR009609">
    <property type="entry name" value="Phosphonate_metab_PhnG"/>
</dbReference>
<evidence type="ECO:0000313" key="2">
    <source>
        <dbReference type="Proteomes" id="UP000238825"/>
    </source>
</evidence>
<proteinExistence type="predicted"/>
<reference evidence="1 2" key="1">
    <citation type="submission" date="2017-03" db="EMBL/GenBank/DDBJ databases">
        <title>The whole genome sequencing and assembly of Lysinibacillus sphaericus DSM 28T strain.</title>
        <authorList>
            <person name="Lee Y.-J."/>
            <person name="Yi H."/>
            <person name="Bahn Y.-S."/>
            <person name="Kim J.F."/>
            <person name="Lee D.-W."/>
        </authorList>
    </citation>
    <scope>NUCLEOTIDE SEQUENCE [LARGE SCALE GENOMIC DNA]</scope>
    <source>
        <strain evidence="1 2">DSM 28</strain>
    </source>
</reference>
<dbReference type="EMBL" id="CP019980">
    <property type="protein sequence ID" value="AVK96601.1"/>
    <property type="molecule type" value="Genomic_DNA"/>
</dbReference>
<dbReference type="Pfam" id="PF06754">
    <property type="entry name" value="PhnG"/>
    <property type="match status" value="1"/>
</dbReference>
<accession>A0A2S0JZU1</accession>